<sequence length="139" mass="14811">MADTLTSPMHVEVMSPDGAVFTADSVDMVVAHAADGEFAVMKGHLPLVAALTVAPVRIKSGSKETTIAVFNGFLEINKDIVNIVAPQVELAEDIDVARAQAAKERAEKRLAARTADLDVDRAQLALARALLRLKVTHSL</sequence>
<dbReference type="SUPFAM" id="SSF46604">
    <property type="entry name" value="Epsilon subunit of F1F0-ATP synthase C-terminal domain"/>
    <property type="match status" value="1"/>
</dbReference>
<evidence type="ECO:0000259" key="10">
    <source>
        <dbReference type="Pfam" id="PF00401"/>
    </source>
</evidence>
<dbReference type="InterPro" id="IPR036794">
    <property type="entry name" value="ATP_F1_dsu/esu_C_sf"/>
</dbReference>
<dbReference type="Pfam" id="PF00401">
    <property type="entry name" value="ATP-synt_DE"/>
    <property type="match status" value="1"/>
</dbReference>
<evidence type="ECO:0000256" key="7">
    <source>
        <dbReference type="ARBA" id="ARBA00023310"/>
    </source>
</evidence>
<feature type="domain" description="ATP synthase F1 complex delta/epsilon subunit N-terminal" evidence="11">
    <location>
        <begin position="9"/>
        <end position="86"/>
    </location>
</feature>
<dbReference type="GO" id="GO:0045259">
    <property type="term" value="C:proton-transporting ATP synthase complex"/>
    <property type="evidence" value="ECO:0007669"/>
    <property type="project" value="UniProtKB-KW"/>
</dbReference>
<accession>A0A1B3WC92</accession>
<dbReference type="KEGG" id="dpn:BCB69_00400"/>
<comment type="subcellular location">
    <subcellularLocation>
        <location evidence="1 8">Cell membrane</location>
        <topology evidence="1 8">Peripheral membrane protein</topology>
    </subcellularLocation>
</comment>
<keyword evidence="8" id="KW-0375">Hydrogen ion transport</keyword>
<dbReference type="CDD" id="cd12152">
    <property type="entry name" value="F1-ATPase_delta"/>
    <property type="match status" value="1"/>
</dbReference>
<dbReference type="InterPro" id="IPR020547">
    <property type="entry name" value="ATP_synth_F1_esu_C"/>
</dbReference>
<keyword evidence="5 8" id="KW-0472">Membrane</keyword>
<dbReference type="PANTHER" id="PTHR13822:SF10">
    <property type="entry name" value="ATP SYNTHASE EPSILON CHAIN, CHLOROPLASTIC"/>
    <property type="match status" value="1"/>
</dbReference>
<dbReference type="GO" id="GO:0005524">
    <property type="term" value="F:ATP binding"/>
    <property type="evidence" value="ECO:0007669"/>
    <property type="project" value="UniProtKB-UniRule"/>
</dbReference>
<dbReference type="RefSeq" id="WP_022513660.1">
    <property type="nucleotide sequence ID" value="NZ_CP017037.1"/>
</dbReference>
<evidence type="ECO:0000256" key="5">
    <source>
        <dbReference type="ARBA" id="ARBA00023136"/>
    </source>
</evidence>
<dbReference type="GO" id="GO:0046933">
    <property type="term" value="F:proton-transporting ATP synthase activity, rotational mechanism"/>
    <property type="evidence" value="ECO:0007669"/>
    <property type="project" value="UniProtKB-UniRule"/>
</dbReference>
<dbReference type="EMBL" id="CP017037">
    <property type="protein sequence ID" value="AOH38587.1"/>
    <property type="molecule type" value="Genomic_DNA"/>
</dbReference>
<dbReference type="NCBIfam" id="TIGR01216">
    <property type="entry name" value="ATP_synt_epsi"/>
    <property type="match status" value="1"/>
</dbReference>
<evidence type="ECO:0000313" key="13">
    <source>
        <dbReference type="Proteomes" id="UP000094757"/>
    </source>
</evidence>
<dbReference type="SUPFAM" id="SSF51344">
    <property type="entry name" value="Epsilon subunit of F1F0-ATP synthase N-terminal domain"/>
    <property type="match status" value="1"/>
</dbReference>
<evidence type="ECO:0000256" key="6">
    <source>
        <dbReference type="ARBA" id="ARBA00023196"/>
    </source>
</evidence>
<keyword evidence="6 8" id="KW-0139">CF(1)</keyword>
<dbReference type="InterPro" id="IPR020546">
    <property type="entry name" value="ATP_synth_F1_dsu/esu_N"/>
</dbReference>
<dbReference type="PANTHER" id="PTHR13822">
    <property type="entry name" value="ATP SYNTHASE DELTA/EPSILON CHAIN"/>
    <property type="match status" value="1"/>
</dbReference>
<dbReference type="Proteomes" id="UP000094757">
    <property type="component" value="Chromosome"/>
</dbReference>
<keyword evidence="8" id="KW-1003">Cell membrane</keyword>
<dbReference type="Gene3D" id="1.20.5.440">
    <property type="entry name" value="ATP synthase delta/epsilon subunit, C-terminal domain"/>
    <property type="match status" value="1"/>
</dbReference>
<dbReference type="InterPro" id="IPR036771">
    <property type="entry name" value="ATPsynth_dsu/esu_N"/>
</dbReference>
<gene>
    <name evidence="8" type="primary">atpC</name>
    <name evidence="12" type="ORF">BCB69_00400</name>
</gene>
<protein>
    <recommendedName>
        <fullName evidence="8">ATP synthase epsilon chain</fullName>
    </recommendedName>
    <alternativeName>
        <fullName evidence="8">ATP synthase F1 sector epsilon subunit</fullName>
    </alternativeName>
    <alternativeName>
        <fullName evidence="8">F-ATPase epsilon subunit</fullName>
    </alternativeName>
</protein>
<dbReference type="HAMAP" id="MF_00530">
    <property type="entry name" value="ATP_synth_epsil_bac"/>
    <property type="match status" value="1"/>
</dbReference>
<evidence type="ECO:0000259" key="11">
    <source>
        <dbReference type="Pfam" id="PF02823"/>
    </source>
</evidence>
<dbReference type="Pfam" id="PF02823">
    <property type="entry name" value="ATP-synt_DE_N"/>
    <property type="match status" value="1"/>
</dbReference>
<dbReference type="GO" id="GO:0005886">
    <property type="term" value="C:plasma membrane"/>
    <property type="evidence" value="ECO:0007669"/>
    <property type="project" value="UniProtKB-SubCell"/>
</dbReference>
<reference evidence="13" key="1">
    <citation type="submission" date="2016-08" db="EMBL/GenBank/DDBJ databases">
        <authorList>
            <person name="Holder M.E."/>
            <person name="Ajami N.J."/>
            <person name="Petrosino J.F."/>
        </authorList>
    </citation>
    <scope>NUCLEOTIDE SEQUENCE [LARGE SCALE GENOMIC DNA]</scope>
    <source>
        <strain evidence="13">F0677</strain>
    </source>
</reference>
<keyword evidence="4 8" id="KW-0406">Ion transport</keyword>
<evidence type="ECO:0000256" key="3">
    <source>
        <dbReference type="ARBA" id="ARBA00022448"/>
    </source>
</evidence>
<keyword evidence="7 8" id="KW-0066">ATP synthesis</keyword>
<keyword evidence="3 8" id="KW-0813">Transport</keyword>
<evidence type="ECO:0000256" key="1">
    <source>
        <dbReference type="ARBA" id="ARBA00004202"/>
    </source>
</evidence>
<organism evidence="12 13">
    <name type="scientific">Dialister pneumosintes</name>
    <dbReference type="NCBI Taxonomy" id="39950"/>
    <lineage>
        <taxon>Bacteria</taxon>
        <taxon>Bacillati</taxon>
        <taxon>Bacillota</taxon>
        <taxon>Negativicutes</taxon>
        <taxon>Veillonellales</taxon>
        <taxon>Veillonellaceae</taxon>
        <taxon>Dialister</taxon>
    </lineage>
</organism>
<dbReference type="STRING" id="39950.BCB69_00400"/>
<dbReference type="InterPro" id="IPR001469">
    <property type="entry name" value="ATP_synth_F1_dsu/esu"/>
</dbReference>
<evidence type="ECO:0000256" key="2">
    <source>
        <dbReference type="ARBA" id="ARBA00005712"/>
    </source>
</evidence>
<evidence type="ECO:0000313" key="12">
    <source>
        <dbReference type="EMBL" id="AOH38587.1"/>
    </source>
</evidence>
<evidence type="ECO:0000256" key="8">
    <source>
        <dbReference type="HAMAP-Rule" id="MF_00530"/>
    </source>
</evidence>
<dbReference type="NCBIfam" id="NF001846">
    <property type="entry name" value="PRK00571.1-3"/>
    <property type="match status" value="1"/>
</dbReference>
<name>A0A1B3WC92_9FIRM</name>
<dbReference type="Gene3D" id="2.60.15.10">
    <property type="entry name" value="F0F1 ATP synthase delta/epsilon subunit, N-terminal"/>
    <property type="match status" value="1"/>
</dbReference>
<comment type="function">
    <text evidence="8">Produces ATP from ADP in the presence of a proton gradient across the membrane.</text>
</comment>
<comment type="subunit">
    <text evidence="8 9">F-type ATPases have 2 components, CF(1) - the catalytic core - and CF(0) - the membrane proton channel. CF(1) has five subunits: alpha(3), beta(3), gamma(1), delta(1), epsilon(1). CF(0) has three main subunits: a, b and c.</text>
</comment>
<comment type="similarity">
    <text evidence="2 8 9">Belongs to the ATPase epsilon chain family.</text>
</comment>
<proteinExistence type="inferred from homology"/>
<evidence type="ECO:0000256" key="9">
    <source>
        <dbReference type="RuleBase" id="RU003656"/>
    </source>
</evidence>
<dbReference type="AlphaFoldDB" id="A0A1B3WC92"/>
<feature type="domain" description="ATP synthase epsilon subunit C-terminal" evidence="10">
    <location>
        <begin position="92"/>
        <end position="135"/>
    </location>
</feature>
<evidence type="ECO:0000256" key="4">
    <source>
        <dbReference type="ARBA" id="ARBA00023065"/>
    </source>
</evidence>